<keyword evidence="2" id="KW-1134">Transmembrane beta strand</keyword>
<dbReference type="PANTHER" id="PTHR12815">
    <property type="entry name" value="SORTING AND ASSEMBLY MACHINERY SAMM50 PROTEIN FAMILY MEMBER"/>
    <property type="match status" value="1"/>
</dbReference>
<dbReference type="InterPro" id="IPR010827">
    <property type="entry name" value="BamA/TamA_POTRA"/>
</dbReference>
<evidence type="ECO:0000259" key="6">
    <source>
        <dbReference type="Pfam" id="PF01103"/>
    </source>
</evidence>
<keyword evidence="4" id="KW-0472">Membrane</keyword>
<dbReference type="Proteomes" id="UP000184275">
    <property type="component" value="Unassembled WGS sequence"/>
</dbReference>
<dbReference type="Gene3D" id="3.10.20.310">
    <property type="entry name" value="membrane protein fhac"/>
    <property type="match status" value="1"/>
</dbReference>
<evidence type="ECO:0000256" key="2">
    <source>
        <dbReference type="ARBA" id="ARBA00022452"/>
    </source>
</evidence>
<dbReference type="InterPro" id="IPR000184">
    <property type="entry name" value="Bac_surfAg_D15"/>
</dbReference>
<accession>A0A1M6TW93</accession>
<gene>
    <name evidence="8" type="ORF">SAMN05720469_11152</name>
</gene>
<feature type="domain" description="POTRA" evidence="7">
    <location>
        <begin position="124"/>
        <end position="201"/>
    </location>
</feature>
<reference evidence="9" key="1">
    <citation type="submission" date="2016-11" db="EMBL/GenBank/DDBJ databases">
        <authorList>
            <person name="Varghese N."/>
            <person name="Submissions S."/>
        </authorList>
    </citation>
    <scope>NUCLEOTIDE SEQUENCE [LARGE SCALE GENOMIC DNA]</scope>
    <source>
        <strain evidence="9">UWOS</strain>
    </source>
</reference>
<dbReference type="PANTHER" id="PTHR12815:SF18">
    <property type="entry name" value="SORTING AND ASSEMBLY MACHINERY COMPONENT 50 HOMOLOG"/>
    <property type="match status" value="1"/>
</dbReference>
<organism evidence="8 9">
    <name type="scientific">Fibrobacter intestinalis</name>
    <dbReference type="NCBI Taxonomy" id="28122"/>
    <lineage>
        <taxon>Bacteria</taxon>
        <taxon>Pseudomonadati</taxon>
        <taxon>Fibrobacterota</taxon>
        <taxon>Fibrobacteria</taxon>
        <taxon>Fibrobacterales</taxon>
        <taxon>Fibrobacteraceae</taxon>
        <taxon>Fibrobacter</taxon>
    </lineage>
</organism>
<keyword evidence="9" id="KW-1185">Reference proteome</keyword>
<evidence type="ECO:0000256" key="1">
    <source>
        <dbReference type="ARBA" id="ARBA00004370"/>
    </source>
</evidence>
<feature type="domain" description="Bacterial surface antigen (D15)" evidence="6">
    <location>
        <begin position="326"/>
        <end position="638"/>
    </location>
</feature>
<dbReference type="Gene3D" id="2.40.160.50">
    <property type="entry name" value="membrane protein fhac: a member of the omp85/tpsb transporter family"/>
    <property type="match status" value="1"/>
</dbReference>
<protein>
    <submittedName>
        <fullName evidence="8">Outer membrane protein assembly factor BamA</fullName>
    </submittedName>
</protein>
<evidence type="ECO:0000256" key="5">
    <source>
        <dbReference type="SAM" id="SignalP"/>
    </source>
</evidence>
<feature type="signal peptide" evidence="5">
    <location>
        <begin position="1"/>
        <end position="19"/>
    </location>
</feature>
<evidence type="ECO:0000259" key="7">
    <source>
        <dbReference type="Pfam" id="PF07244"/>
    </source>
</evidence>
<dbReference type="AlphaFoldDB" id="A0A1M6TW93"/>
<evidence type="ECO:0000313" key="8">
    <source>
        <dbReference type="EMBL" id="SHK61292.1"/>
    </source>
</evidence>
<evidence type="ECO:0000313" key="9">
    <source>
        <dbReference type="Proteomes" id="UP000184275"/>
    </source>
</evidence>
<comment type="subcellular location">
    <subcellularLocation>
        <location evidence="1">Membrane</location>
    </subcellularLocation>
</comment>
<feature type="chain" id="PRO_5012861744" evidence="5">
    <location>
        <begin position="20"/>
        <end position="638"/>
    </location>
</feature>
<dbReference type="InterPro" id="IPR039910">
    <property type="entry name" value="D15-like"/>
</dbReference>
<keyword evidence="5" id="KW-0732">Signal</keyword>
<name>A0A1M6TW93_9BACT</name>
<dbReference type="EMBL" id="FRAW01000011">
    <property type="protein sequence ID" value="SHK61292.1"/>
    <property type="molecule type" value="Genomic_DNA"/>
</dbReference>
<evidence type="ECO:0000256" key="3">
    <source>
        <dbReference type="ARBA" id="ARBA00022692"/>
    </source>
</evidence>
<dbReference type="Pfam" id="PF07244">
    <property type="entry name" value="POTRA"/>
    <property type="match status" value="1"/>
</dbReference>
<dbReference type="GO" id="GO:0019867">
    <property type="term" value="C:outer membrane"/>
    <property type="evidence" value="ECO:0007669"/>
    <property type="project" value="InterPro"/>
</dbReference>
<dbReference type="Pfam" id="PF01103">
    <property type="entry name" value="Omp85"/>
    <property type="match status" value="1"/>
</dbReference>
<evidence type="ECO:0000256" key="4">
    <source>
        <dbReference type="ARBA" id="ARBA00023136"/>
    </source>
</evidence>
<proteinExistence type="predicted"/>
<dbReference type="RefSeq" id="WP_073303919.1">
    <property type="nucleotide sequence ID" value="NZ_FRAW01000011.1"/>
</dbReference>
<keyword evidence="3" id="KW-0812">Transmembrane</keyword>
<sequence>MMLQKLFLALVFLTGMVLAKEIPADSSVQNPPKNAWKVSFIGNELYADEQLAVELDIPEEFGIVDTIRQDFLMQVARTNLELLYFSAGYFSFTTKLEVLRNQTDEQDSVPYTLYRFLIQEGERYTFNEIKIDRDSIADSVALKGLKFQTGAHYDPSVVADDVLQIQVLYRENGYLHVRADYLEFLDTLHHQVNVEIYVEPGTKVRMGDFTSSTQKPARIANLNTTDRQGLSDTAWLNRLWRIPKGEVINGKTYTSFRNKLLSTQIFSQIHLEDAPRSDSLSDIRFSAVERIPGEARYSVFFEEVYGFGASATVKHKNLGGHFHEGSASILVAQNKQELTLGYANPLLFGTRFSFIPTAIRFDDHISFNHEKTSPPAYPDSLEERYEIINRGDLTFGLARSIRFRATLDTRFVQKNDLRLFKIKGETALSFDFTDDYFNPTKGVRALPKLGMGANFTGNIRDPKMEGNPYTYGEITGIGYLPLFGPFLSAFSVSYGKFFDKAMEDDARIFYQGGSRTVRGYRFRSIYPSYTSIDEEGEEIINTGLTPQYVRANAELRINSPFEWSKNWQLVEFYDWAYVSDKESGVYKGRSQAAFGTGIRYKWQFLTIRLDYTFKKDFNDWNPESFAFQRINFDLSQAF</sequence>